<gene>
    <name evidence="1" type="ORF">BaRGS_00017781</name>
</gene>
<dbReference type="EMBL" id="JACVVK020000121">
    <property type="protein sequence ID" value="KAK7490909.1"/>
    <property type="molecule type" value="Genomic_DNA"/>
</dbReference>
<reference evidence="1 2" key="1">
    <citation type="journal article" date="2023" name="Sci. Data">
        <title>Genome assembly of the Korean intertidal mud-creeper Batillaria attramentaria.</title>
        <authorList>
            <person name="Patra A.K."/>
            <person name="Ho P.T."/>
            <person name="Jun S."/>
            <person name="Lee S.J."/>
            <person name="Kim Y."/>
            <person name="Won Y.J."/>
        </authorList>
    </citation>
    <scope>NUCLEOTIDE SEQUENCE [LARGE SCALE GENOMIC DNA]</scope>
    <source>
        <strain evidence="1">Wonlab-2016</strain>
    </source>
</reference>
<proteinExistence type="predicted"/>
<comment type="caution">
    <text evidence="1">The sequence shown here is derived from an EMBL/GenBank/DDBJ whole genome shotgun (WGS) entry which is preliminary data.</text>
</comment>
<evidence type="ECO:0008006" key="3">
    <source>
        <dbReference type="Google" id="ProtNLM"/>
    </source>
</evidence>
<evidence type="ECO:0000313" key="2">
    <source>
        <dbReference type="Proteomes" id="UP001519460"/>
    </source>
</evidence>
<organism evidence="1 2">
    <name type="scientific">Batillaria attramentaria</name>
    <dbReference type="NCBI Taxonomy" id="370345"/>
    <lineage>
        <taxon>Eukaryota</taxon>
        <taxon>Metazoa</taxon>
        <taxon>Spiralia</taxon>
        <taxon>Lophotrochozoa</taxon>
        <taxon>Mollusca</taxon>
        <taxon>Gastropoda</taxon>
        <taxon>Caenogastropoda</taxon>
        <taxon>Sorbeoconcha</taxon>
        <taxon>Cerithioidea</taxon>
        <taxon>Batillariidae</taxon>
        <taxon>Batillaria</taxon>
    </lineage>
</organism>
<sequence>MVYCRKLVHFVVNWFTVVRLFTAVVKWFTPVRWLTVVGDWFTADAQQHSSHSEGGRERTFGNVSVSLSFSKITTRQLVQPSPNLIHSHQQQPLTGNRRQNLSCLRIESSENPIKHSTKSRLHDSASSHRLDPVRFTSHLVCSMLQAVSVYLLPRFDFESGQGEKQPRLETREWNKGGVAVSTHSLHRGH</sequence>
<keyword evidence="2" id="KW-1185">Reference proteome</keyword>
<evidence type="ECO:0000313" key="1">
    <source>
        <dbReference type="EMBL" id="KAK7490909.1"/>
    </source>
</evidence>
<dbReference type="AlphaFoldDB" id="A0ABD0KUT4"/>
<accession>A0ABD0KUT4</accession>
<name>A0ABD0KUT4_9CAEN</name>
<dbReference type="Proteomes" id="UP001519460">
    <property type="component" value="Unassembled WGS sequence"/>
</dbReference>
<protein>
    <recommendedName>
        <fullName evidence="3">Secreted protein</fullName>
    </recommendedName>
</protein>